<evidence type="ECO:0008006" key="3">
    <source>
        <dbReference type="Google" id="ProtNLM"/>
    </source>
</evidence>
<name>A0A8J8K8S3_9FLAO</name>
<dbReference type="Proteomes" id="UP000610746">
    <property type="component" value="Unassembled WGS sequence"/>
</dbReference>
<comment type="caution">
    <text evidence="1">The sequence shown here is derived from an EMBL/GenBank/DDBJ whole genome shotgun (WGS) entry which is preliminary data.</text>
</comment>
<dbReference type="AlphaFoldDB" id="A0A8J8K8S3"/>
<evidence type="ECO:0000313" key="1">
    <source>
        <dbReference type="EMBL" id="NRS93198.1"/>
    </source>
</evidence>
<organism evidence="1 2">
    <name type="scientific">Frigoriflavimonas asaccharolytica</name>
    <dbReference type="NCBI Taxonomy" id="2735899"/>
    <lineage>
        <taxon>Bacteria</taxon>
        <taxon>Pseudomonadati</taxon>
        <taxon>Bacteroidota</taxon>
        <taxon>Flavobacteriia</taxon>
        <taxon>Flavobacteriales</taxon>
        <taxon>Weeksellaceae</taxon>
        <taxon>Frigoriflavimonas</taxon>
    </lineage>
</organism>
<proteinExistence type="predicted"/>
<reference evidence="1" key="1">
    <citation type="submission" date="2020-05" db="EMBL/GenBank/DDBJ databases">
        <title>Genomic Encyclopedia of Type Strains, Phase IV (KMG-V): Genome sequencing to study the core and pangenomes of soil and plant-associated prokaryotes.</title>
        <authorList>
            <person name="Whitman W."/>
        </authorList>
    </citation>
    <scope>NUCLEOTIDE SEQUENCE</scope>
    <source>
        <strain evidence="1">16F</strain>
    </source>
</reference>
<sequence>MAHQNFILDDLEEDQETLGLIRAVKKIPEYEFIFAVNRINNFNFKRIKDLKYSGKYFDYNFSVYKGYDIEYKNCIHIFSNKSTSSLQKKEITELFVDEENERFLLNKYRDIDYIIKTTDDIHDFSLILLPKNIAFDVQKYIISSEEELYHLIQYYD</sequence>
<dbReference type="NCBIfam" id="NF033205">
    <property type="entry name" value="IPExxxVDY"/>
    <property type="match status" value="1"/>
</dbReference>
<dbReference type="InterPro" id="IPR047690">
    <property type="entry name" value="IPExxxVDY_fam"/>
</dbReference>
<dbReference type="RefSeq" id="WP_173779773.1">
    <property type="nucleotide sequence ID" value="NZ_JABSNO010000017.1"/>
</dbReference>
<protein>
    <recommendedName>
        <fullName evidence="3">IPExxxVDY family protein</fullName>
    </recommendedName>
</protein>
<gene>
    <name evidence="1" type="ORF">HNQ03_002285</name>
</gene>
<accession>A0A8J8K8S3</accession>
<keyword evidence="2" id="KW-1185">Reference proteome</keyword>
<evidence type="ECO:0000313" key="2">
    <source>
        <dbReference type="Proteomes" id="UP000610746"/>
    </source>
</evidence>
<dbReference type="EMBL" id="JABSNO010000017">
    <property type="protein sequence ID" value="NRS93198.1"/>
    <property type="molecule type" value="Genomic_DNA"/>
</dbReference>